<proteinExistence type="inferred from homology"/>
<dbReference type="Proteomes" id="UP000030651">
    <property type="component" value="Unassembled WGS sequence"/>
</dbReference>
<keyword evidence="9" id="KW-0732">Signal</keyword>
<feature type="domain" description="Glycosyl hydrolase family 67 catalytic" evidence="12">
    <location>
        <begin position="150"/>
        <end position="470"/>
    </location>
</feature>
<dbReference type="GO" id="GO:0045493">
    <property type="term" value="P:xylan catabolic process"/>
    <property type="evidence" value="ECO:0007669"/>
    <property type="project" value="UniProtKB-KW"/>
</dbReference>
<dbReference type="InterPro" id="IPR005154">
    <property type="entry name" value="Glyco_hydro_67_aGlcAse_N"/>
</dbReference>
<evidence type="ECO:0000256" key="3">
    <source>
        <dbReference type="ARBA" id="ARBA00022651"/>
    </source>
</evidence>
<evidence type="ECO:0000259" key="12">
    <source>
        <dbReference type="Pfam" id="PF07488"/>
    </source>
</evidence>
<dbReference type="SUPFAM" id="SSF51445">
    <property type="entry name" value="(Trans)glycosidases"/>
    <property type="match status" value="1"/>
</dbReference>
<dbReference type="InterPro" id="IPR011100">
    <property type="entry name" value="Glyco_hydro_67_cat"/>
</dbReference>
<evidence type="ECO:0000256" key="5">
    <source>
        <dbReference type="ARBA" id="ARBA00023277"/>
    </source>
</evidence>
<reference evidence="14" key="1">
    <citation type="journal article" date="2015" name="BMC Genomics">
        <title>Genomic and transcriptomic analysis of the endophytic fungus Pestalotiopsis fici reveals its lifestyle and high potential for synthesis of natural products.</title>
        <authorList>
            <person name="Wang X."/>
            <person name="Zhang X."/>
            <person name="Liu L."/>
            <person name="Xiang M."/>
            <person name="Wang W."/>
            <person name="Sun X."/>
            <person name="Che Y."/>
            <person name="Guo L."/>
            <person name="Liu G."/>
            <person name="Guo L."/>
            <person name="Wang C."/>
            <person name="Yin W.B."/>
            <person name="Stadler M."/>
            <person name="Zhang X."/>
            <person name="Liu X."/>
        </authorList>
    </citation>
    <scope>NUCLEOTIDE SEQUENCE [LARGE SCALE GENOMIC DNA]</scope>
    <source>
        <strain evidence="14">W106-1 / CGMCC3.15140</strain>
    </source>
</reference>
<evidence type="ECO:0000256" key="7">
    <source>
        <dbReference type="ARBA" id="ARBA00023326"/>
    </source>
</evidence>
<dbReference type="STRING" id="1229662.W3X7V6"/>
<feature type="signal peptide" evidence="9">
    <location>
        <begin position="1"/>
        <end position="18"/>
    </location>
</feature>
<dbReference type="EMBL" id="KI912112">
    <property type="protein sequence ID" value="ETS81236.1"/>
    <property type="molecule type" value="Genomic_DNA"/>
</dbReference>
<keyword evidence="6 9" id="KW-0326">Glycosidase</keyword>
<dbReference type="GO" id="GO:0005576">
    <property type="term" value="C:extracellular region"/>
    <property type="evidence" value="ECO:0007669"/>
    <property type="project" value="UniProtKB-SubCell"/>
</dbReference>
<dbReference type="RefSeq" id="XP_007833010.1">
    <property type="nucleotide sequence ID" value="XM_007834819.1"/>
</dbReference>
<evidence type="ECO:0000256" key="6">
    <source>
        <dbReference type="ARBA" id="ARBA00023295"/>
    </source>
</evidence>
<dbReference type="GeneID" id="19271251"/>
<dbReference type="PANTHER" id="PTHR39207:SF1">
    <property type="entry name" value="ALPHA-GLUCURONIDASE A"/>
    <property type="match status" value="1"/>
</dbReference>
<keyword evidence="4 9" id="KW-0378">Hydrolase</keyword>
<feature type="domain" description="Alpha glucuronidase N-terminal" evidence="10">
    <location>
        <begin position="24"/>
        <end position="142"/>
    </location>
</feature>
<keyword evidence="14" id="KW-1185">Reference proteome</keyword>
<name>W3X7V6_PESFW</name>
<evidence type="ECO:0000256" key="1">
    <source>
        <dbReference type="ARBA" id="ARBA00008833"/>
    </source>
</evidence>
<evidence type="ECO:0000256" key="8">
    <source>
        <dbReference type="ARBA" id="ARBA00048838"/>
    </source>
</evidence>
<evidence type="ECO:0000256" key="2">
    <source>
        <dbReference type="ARBA" id="ARBA00012271"/>
    </source>
</evidence>
<accession>W3X7V6</accession>
<dbReference type="eggNOG" id="ENOG502QWS4">
    <property type="taxonomic scope" value="Eukaryota"/>
</dbReference>
<comment type="similarity">
    <text evidence="1 9">Belongs to the glycosyl hydrolase 67 family.</text>
</comment>
<comment type="function">
    <text evidence="9">Alpha-glucuronidase involved in the hydrolysis of xylan, a major structural heterogeneous polysaccharide found in plant biomass representing the second most abundant polysaccharide in the biosphere, after cellulose. Releases 4-O-methylglucuronic acid from xylan.</text>
</comment>
<dbReference type="Pfam" id="PF07477">
    <property type="entry name" value="Glyco_hydro_67C"/>
    <property type="match status" value="1"/>
</dbReference>
<keyword evidence="5 9" id="KW-0119">Carbohydrate metabolism</keyword>
<evidence type="ECO:0000259" key="11">
    <source>
        <dbReference type="Pfam" id="PF07477"/>
    </source>
</evidence>
<comment type="subcellular location">
    <subcellularLocation>
        <location evidence="9">Secreted</location>
    </subcellularLocation>
</comment>
<sequence length="526" mass="58028">MPNLFFLLVCCLFSIIKAEDGFQAWLRYAPLPLHLRNFTDIPKQILVLNSTSNGSIHTASRELRSGLQSILGIDATESFTPQDDHQNYIVIGTLEMITNFPGPHVSDIGSLKADGFWLSTNGPNVEIIGQSEVGALYGTFEYLSMLAQGNFTRLAYGSSPAAPVRWVNQWDNMDGSIERGYGGPSIFFENGSTTTNMSRVEQYARLLSSVRLNGVVINNVNANPVILKPENIAGLARIANSMRPWGVRIGITLNFASPETLGGLSTSDPLDPTVIAWWGNVTQDIYREIPDFLGFTIKASSEGQPGPLEYNRTLADGANLFASAVEPYGGLVLFRAFIYNLTIQFDDWTGDRAKHAVDYVAPHDGEFKKNVIVQIKYGPIDFQVREPASPLFAHLQETPTALELEVSQEYLGQQCHLVYLPPLWRTVMDFDLRVDNQSSLIGSEIVTGHRFNHSLGGYVAVVNVGTSDSWLGSILAMSNLYAFGQLAWNPKIDDDAILTQWTRLSLGLDDQVVAVVTNMSLRSWPA</sequence>
<dbReference type="Pfam" id="PF07488">
    <property type="entry name" value="Glyco_hydro_67M"/>
    <property type="match status" value="1"/>
</dbReference>
<dbReference type="InterPro" id="IPR011099">
    <property type="entry name" value="Glyco_hydro_67_C"/>
</dbReference>
<protein>
    <recommendedName>
        <fullName evidence="2 9">Alpha-glucuronidase</fullName>
        <ecNumber evidence="2 9">3.2.1.139</ecNumber>
    </recommendedName>
</protein>
<dbReference type="EC" id="3.2.1.139" evidence="2 9"/>
<feature type="domain" description="Glycosyl hydrolase family 67 C-terminal" evidence="11">
    <location>
        <begin position="472"/>
        <end position="526"/>
    </location>
</feature>
<dbReference type="Pfam" id="PF03648">
    <property type="entry name" value="Glyco_hydro_67N"/>
    <property type="match status" value="1"/>
</dbReference>
<dbReference type="InParanoid" id="W3X7V6"/>
<dbReference type="OMA" id="HAPIRCV"/>
<dbReference type="InterPro" id="IPR017853">
    <property type="entry name" value="GH"/>
</dbReference>
<comment type="catalytic activity">
    <reaction evidence="8 9">
        <text>an alpha-D-glucuronoside + H2O = D-glucuronate + an alcohol</text>
        <dbReference type="Rhea" id="RHEA:20005"/>
        <dbReference type="ChEBI" id="CHEBI:15377"/>
        <dbReference type="ChEBI" id="CHEBI:30879"/>
        <dbReference type="ChEBI" id="CHEBI:58720"/>
        <dbReference type="ChEBI" id="CHEBI:58899"/>
        <dbReference type="EC" id="3.2.1.139"/>
    </reaction>
</comment>
<feature type="chain" id="PRO_5005150232" description="Alpha-glucuronidase" evidence="9">
    <location>
        <begin position="19"/>
        <end position="526"/>
    </location>
</feature>
<keyword evidence="3 9" id="KW-0858">Xylan degradation</keyword>
<dbReference type="HOGENOM" id="CLU_593929_0_0_1"/>
<evidence type="ECO:0000313" key="14">
    <source>
        <dbReference type="Proteomes" id="UP000030651"/>
    </source>
</evidence>
<evidence type="ECO:0000259" key="10">
    <source>
        <dbReference type="Pfam" id="PF03648"/>
    </source>
</evidence>
<dbReference type="InterPro" id="IPR029018">
    <property type="entry name" value="Hex-like_dom2"/>
</dbReference>
<dbReference type="AlphaFoldDB" id="W3X7V6"/>
<dbReference type="Gene3D" id="3.30.379.10">
    <property type="entry name" value="Chitobiase/beta-hexosaminidase domain 2-like"/>
    <property type="match status" value="1"/>
</dbReference>
<evidence type="ECO:0000313" key="13">
    <source>
        <dbReference type="EMBL" id="ETS81236.1"/>
    </source>
</evidence>
<dbReference type="KEGG" id="pfy:PFICI_06238"/>
<dbReference type="OrthoDB" id="6501611at2759"/>
<dbReference type="GO" id="GO:0046559">
    <property type="term" value="F:alpha-glucuronidase activity"/>
    <property type="evidence" value="ECO:0007669"/>
    <property type="project" value="UniProtKB-EC"/>
</dbReference>
<organism evidence="13 14">
    <name type="scientific">Pestalotiopsis fici (strain W106-1 / CGMCC3.15140)</name>
    <dbReference type="NCBI Taxonomy" id="1229662"/>
    <lineage>
        <taxon>Eukaryota</taxon>
        <taxon>Fungi</taxon>
        <taxon>Dikarya</taxon>
        <taxon>Ascomycota</taxon>
        <taxon>Pezizomycotina</taxon>
        <taxon>Sordariomycetes</taxon>
        <taxon>Xylariomycetidae</taxon>
        <taxon>Amphisphaeriales</taxon>
        <taxon>Sporocadaceae</taxon>
        <taxon>Pestalotiopsis</taxon>
    </lineage>
</organism>
<dbReference type="SUPFAM" id="SSF55545">
    <property type="entry name" value="beta-N-acetylhexosaminidase-like domain"/>
    <property type="match status" value="1"/>
</dbReference>
<gene>
    <name evidence="9" type="primary">aguA</name>
    <name evidence="13" type="ORF">PFICI_06238</name>
</gene>
<keyword evidence="7 9" id="KW-0624">Polysaccharide degradation</keyword>
<evidence type="ECO:0000256" key="4">
    <source>
        <dbReference type="ARBA" id="ARBA00022801"/>
    </source>
</evidence>
<dbReference type="PANTHER" id="PTHR39207">
    <property type="entry name" value="ALPHA-GLUCURONIDASE A"/>
    <property type="match status" value="1"/>
</dbReference>
<evidence type="ECO:0000256" key="9">
    <source>
        <dbReference type="RuleBase" id="RU361198"/>
    </source>
</evidence>
<dbReference type="Gene3D" id="3.20.20.80">
    <property type="entry name" value="Glycosidases"/>
    <property type="match status" value="1"/>
</dbReference>